<comment type="caution">
    <text evidence="2">The sequence shown here is derived from an EMBL/GenBank/DDBJ whole genome shotgun (WGS) entry which is preliminary data.</text>
</comment>
<feature type="region of interest" description="Disordered" evidence="1">
    <location>
        <begin position="1"/>
        <end position="52"/>
    </location>
</feature>
<keyword evidence="3" id="KW-1185">Reference proteome</keyword>
<accession>A0A9W7ZRD3</accession>
<dbReference type="AlphaFoldDB" id="A0A9W7ZRD3"/>
<proteinExistence type="predicted"/>
<dbReference type="Proteomes" id="UP001150538">
    <property type="component" value="Unassembled WGS sequence"/>
</dbReference>
<gene>
    <name evidence="2" type="ORF">H4219_005890</name>
</gene>
<feature type="compositionally biased region" description="Basic and acidic residues" evidence="1">
    <location>
        <begin position="17"/>
        <end position="27"/>
    </location>
</feature>
<evidence type="ECO:0000313" key="2">
    <source>
        <dbReference type="EMBL" id="KAJ1911593.1"/>
    </source>
</evidence>
<evidence type="ECO:0000256" key="1">
    <source>
        <dbReference type="SAM" id="MobiDB-lite"/>
    </source>
</evidence>
<reference evidence="2" key="1">
    <citation type="submission" date="2022-07" db="EMBL/GenBank/DDBJ databases">
        <title>Phylogenomic reconstructions and comparative analyses of Kickxellomycotina fungi.</title>
        <authorList>
            <person name="Reynolds N.K."/>
            <person name="Stajich J.E."/>
            <person name="Barry K."/>
            <person name="Grigoriev I.V."/>
            <person name="Crous P."/>
            <person name="Smith M.E."/>
        </authorList>
    </citation>
    <scope>NUCLEOTIDE SEQUENCE</scope>
    <source>
        <strain evidence="2">NBRC 100468</strain>
    </source>
</reference>
<dbReference type="EMBL" id="JANBPU010000431">
    <property type="protein sequence ID" value="KAJ1911593.1"/>
    <property type="molecule type" value="Genomic_DNA"/>
</dbReference>
<protein>
    <submittedName>
        <fullName evidence="2">Uncharacterized protein</fullName>
    </submittedName>
</protein>
<feature type="non-terminal residue" evidence="2">
    <location>
        <position position="1"/>
    </location>
</feature>
<name>A0A9W7ZRD3_9FUNG</name>
<evidence type="ECO:0000313" key="3">
    <source>
        <dbReference type="Proteomes" id="UP001150538"/>
    </source>
</evidence>
<sequence>GMSQKSESMILLPPPLQEDRNSEHELRTSSPNEAPATLNRETFRNCSTLSAS</sequence>
<organism evidence="2 3">
    <name type="scientific">Mycoemilia scoparia</name>
    <dbReference type="NCBI Taxonomy" id="417184"/>
    <lineage>
        <taxon>Eukaryota</taxon>
        <taxon>Fungi</taxon>
        <taxon>Fungi incertae sedis</taxon>
        <taxon>Zoopagomycota</taxon>
        <taxon>Kickxellomycotina</taxon>
        <taxon>Kickxellomycetes</taxon>
        <taxon>Kickxellales</taxon>
        <taxon>Kickxellaceae</taxon>
        <taxon>Mycoemilia</taxon>
    </lineage>
</organism>